<reference evidence="2" key="1">
    <citation type="journal article" date="2019" name="Sci. Rep.">
        <title>Draft genome of Tanacetum cinerariifolium, the natural source of mosquito coil.</title>
        <authorList>
            <person name="Yamashiro T."/>
            <person name="Shiraishi A."/>
            <person name="Satake H."/>
            <person name="Nakayama K."/>
        </authorList>
    </citation>
    <scope>NUCLEOTIDE SEQUENCE</scope>
</reference>
<protein>
    <submittedName>
        <fullName evidence="2">Reverse transcriptase domain-containing protein</fullName>
    </submittedName>
</protein>
<accession>A0A699TFR5</accession>
<keyword evidence="2" id="KW-0808">Transferase</keyword>
<keyword evidence="2" id="KW-0695">RNA-directed DNA polymerase</keyword>
<evidence type="ECO:0000313" key="2">
    <source>
        <dbReference type="EMBL" id="GFD08131.1"/>
    </source>
</evidence>
<keyword evidence="2" id="KW-0548">Nucleotidyltransferase</keyword>
<dbReference type="AlphaFoldDB" id="A0A699TFR5"/>
<gene>
    <name evidence="2" type="ORF">Tci_880100</name>
</gene>
<feature type="non-terminal residue" evidence="2">
    <location>
        <position position="1"/>
    </location>
</feature>
<comment type="caution">
    <text evidence="2">The sequence shown here is derived from an EMBL/GenBank/DDBJ whole genome shotgun (WGS) entry which is preliminary data.</text>
</comment>
<dbReference type="EMBL" id="BKCJ011236194">
    <property type="protein sequence ID" value="GFD08131.1"/>
    <property type="molecule type" value="Genomic_DNA"/>
</dbReference>
<organism evidence="2">
    <name type="scientific">Tanacetum cinerariifolium</name>
    <name type="common">Dalmatian daisy</name>
    <name type="synonym">Chrysanthemum cinerariifolium</name>
    <dbReference type="NCBI Taxonomy" id="118510"/>
    <lineage>
        <taxon>Eukaryota</taxon>
        <taxon>Viridiplantae</taxon>
        <taxon>Streptophyta</taxon>
        <taxon>Embryophyta</taxon>
        <taxon>Tracheophyta</taxon>
        <taxon>Spermatophyta</taxon>
        <taxon>Magnoliopsida</taxon>
        <taxon>eudicotyledons</taxon>
        <taxon>Gunneridae</taxon>
        <taxon>Pentapetalae</taxon>
        <taxon>asterids</taxon>
        <taxon>campanulids</taxon>
        <taxon>Asterales</taxon>
        <taxon>Asteraceae</taxon>
        <taxon>Asteroideae</taxon>
        <taxon>Anthemideae</taxon>
        <taxon>Anthemidinae</taxon>
        <taxon>Tanacetum</taxon>
    </lineage>
</organism>
<name>A0A699TFR5_TANCI</name>
<dbReference type="GO" id="GO:0003964">
    <property type="term" value="F:RNA-directed DNA polymerase activity"/>
    <property type="evidence" value="ECO:0007669"/>
    <property type="project" value="UniProtKB-KW"/>
</dbReference>
<sequence>SSSGSRTLLSNIITNPKEDLKGITTRSGIAYKGPTIPTNSSPPNVVERETKVTKDMVPPTNSGSTKDVKPPVIQIET</sequence>
<proteinExistence type="predicted"/>
<evidence type="ECO:0000256" key="1">
    <source>
        <dbReference type="SAM" id="MobiDB-lite"/>
    </source>
</evidence>
<feature type="region of interest" description="Disordered" evidence="1">
    <location>
        <begin position="31"/>
        <end position="77"/>
    </location>
</feature>